<comment type="caution">
    <text evidence="1">The sequence shown here is derived from an EMBL/GenBank/DDBJ whole genome shotgun (WGS) entry which is preliminary data.</text>
</comment>
<proteinExistence type="predicted"/>
<evidence type="ECO:0000313" key="1">
    <source>
        <dbReference type="EMBL" id="KKT48550.1"/>
    </source>
</evidence>
<dbReference type="AlphaFoldDB" id="A0A0G1HNQ6"/>
<sequence>MFETESTEGFADENEFIENAGGEFADSLMDFNSSKTKLDNAGSDEDFFPWQFGEIMDQRSQTFFVTGESVVDESGLINFLELQAVGR</sequence>
<organism evidence="1 2">
    <name type="scientific">Candidatus Collierbacteria bacterium GW2011_GWC2_44_18</name>
    <dbReference type="NCBI Taxonomy" id="1618392"/>
    <lineage>
        <taxon>Bacteria</taxon>
        <taxon>Candidatus Collieribacteriota</taxon>
    </lineage>
</organism>
<dbReference type="Proteomes" id="UP000034172">
    <property type="component" value="Unassembled WGS sequence"/>
</dbReference>
<dbReference type="EMBL" id="LCIE01000025">
    <property type="protein sequence ID" value="KKT48550.1"/>
    <property type="molecule type" value="Genomic_DNA"/>
</dbReference>
<name>A0A0G1HNQ6_9BACT</name>
<accession>A0A0G1HNQ6</accession>
<protein>
    <submittedName>
        <fullName evidence="1">Uncharacterized protein</fullName>
    </submittedName>
</protein>
<evidence type="ECO:0000313" key="2">
    <source>
        <dbReference type="Proteomes" id="UP000034172"/>
    </source>
</evidence>
<gene>
    <name evidence="1" type="ORF">UW41_C0025G0021</name>
</gene>
<reference evidence="1 2" key="1">
    <citation type="journal article" date="2015" name="Nature">
        <title>rRNA introns, odd ribosomes, and small enigmatic genomes across a large radiation of phyla.</title>
        <authorList>
            <person name="Brown C.T."/>
            <person name="Hug L.A."/>
            <person name="Thomas B.C."/>
            <person name="Sharon I."/>
            <person name="Castelle C.J."/>
            <person name="Singh A."/>
            <person name="Wilkins M.J."/>
            <person name="Williams K.H."/>
            <person name="Banfield J.F."/>
        </authorList>
    </citation>
    <scope>NUCLEOTIDE SEQUENCE [LARGE SCALE GENOMIC DNA]</scope>
</reference>